<feature type="chain" id="PRO_5020232188" evidence="2">
    <location>
        <begin position="27"/>
        <end position="154"/>
    </location>
</feature>
<dbReference type="Pfam" id="PF07813">
    <property type="entry name" value="LTXXQ"/>
    <property type="match status" value="1"/>
</dbReference>
<feature type="compositionally biased region" description="Basic and acidic residues" evidence="1">
    <location>
        <begin position="142"/>
        <end position="154"/>
    </location>
</feature>
<organism evidence="3 4">
    <name type="scientific">Reinekea marinisedimentorum</name>
    <dbReference type="NCBI Taxonomy" id="230495"/>
    <lineage>
        <taxon>Bacteria</taxon>
        <taxon>Pseudomonadati</taxon>
        <taxon>Pseudomonadota</taxon>
        <taxon>Gammaproteobacteria</taxon>
        <taxon>Oceanospirillales</taxon>
        <taxon>Saccharospirillaceae</taxon>
        <taxon>Reinekea</taxon>
    </lineage>
</organism>
<evidence type="ECO:0000256" key="2">
    <source>
        <dbReference type="SAM" id="SignalP"/>
    </source>
</evidence>
<name>A0A4R3HXV0_9GAMM</name>
<sequence>MSTMKKKIAAGGLALILATAAVGAFAKGGQENGDKGERRGNVNLDYIYTELALSEEQQADVNAVLEAFRDQTREDMKAAMEEFRDAEERPSREEMAEIREAHRAELLASLTDELNTVLTADQAEDLVTYIDAHSQGGPRGPQGDRAKNSSDDES</sequence>
<proteinExistence type="predicted"/>
<evidence type="ECO:0000313" key="3">
    <source>
        <dbReference type="EMBL" id="TCS37674.1"/>
    </source>
</evidence>
<gene>
    <name evidence="3" type="ORF">BCF53_11833</name>
</gene>
<feature type="region of interest" description="Disordered" evidence="1">
    <location>
        <begin position="129"/>
        <end position="154"/>
    </location>
</feature>
<evidence type="ECO:0000256" key="1">
    <source>
        <dbReference type="SAM" id="MobiDB-lite"/>
    </source>
</evidence>
<protein>
    <submittedName>
        <fullName evidence="3">LTXXQ motif family protein</fullName>
    </submittedName>
</protein>
<feature type="signal peptide" evidence="2">
    <location>
        <begin position="1"/>
        <end position="26"/>
    </location>
</feature>
<reference evidence="3 4" key="1">
    <citation type="submission" date="2019-03" db="EMBL/GenBank/DDBJ databases">
        <title>Genomic Encyclopedia of Archaeal and Bacterial Type Strains, Phase II (KMG-II): from individual species to whole genera.</title>
        <authorList>
            <person name="Goeker M."/>
        </authorList>
    </citation>
    <scope>NUCLEOTIDE SEQUENCE [LARGE SCALE GENOMIC DNA]</scope>
    <source>
        <strain evidence="3 4">DSM 15388</strain>
    </source>
</reference>
<comment type="caution">
    <text evidence="3">The sequence shown here is derived from an EMBL/GenBank/DDBJ whole genome shotgun (WGS) entry which is preliminary data.</text>
</comment>
<keyword evidence="2" id="KW-0732">Signal</keyword>
<evidence type="ECO:0000313" key="4">
    <source>
        <dbReference type="Proteomes" id="UP000295793"/>
    </source>
</evidence>
<dbReference type="GO" id="GO:0042597">
    <property type="term" value="C:periplasmic space"/>
    <property type="evidence" value="ECO:0007669"/>
    <property type="project" value="InterPro"/>
</dbReference>
<keyword evidence="4" id="KW-1185">Reference proteome</keyword>
<dbReference type="AlphaFoldDB" id="A0A4R3HXV0"/>
<dbReference type="OrthoDB" id="6199340at2"/>
<dbReference type="Proteomes" id="UP000295793">
    <property type="component" value="Unassembled WGS sequence"/>
</dbReference>
<dbReference type="EMBL" id="SLZR01000018">
    <property type="protein sequence ID" value="TCS37674.1"/>
    <property type="molecule type" value="Genomic_DNA"/>
</dbReference>
<accession>A0A4R3HXV0</accession>
<dbReference type="RefSeq" id="WP_132703227.1">
    <property type="nucleotide sequence ID" value="NZ_SLZR01000018.1"/>
</dbReference>
<dbReference type="InterPro" id="IPR012899">
    <property type="entry name" value="LTXXQ"/>
</dbReference>